<gene>
    <name evidence="1" type="ORF">ASPGLDRAFT_1227130</name>
</gene>
<protein>
    <submittedName>
        <fullName evidence="1">Uncharacterized protein</fullName>
    </submittedName>
</protein>
<reference evidence="2" key="1">
    <citation type="journal article" date="2017" name="Genome Biol.">
        <title>Comparative genomics reveals high biological diversity and specific adaptations in the industrially and medically important fungal genus Aspergillus.</title>
        <authorList>
            <person name="de Vries R.P."/>
            <person name="Riley R."/>
            <person name="Wiebenga A."/>
            <person name="Aguilar-Osorio G."/>
            <person name="Amillis S."/>
            <person name="Uchima C.A."/>
            <person name="Anderluh G."/>
            <person name="Asadollahi M."/>
            <person name="Askin M."/>
            <person name="Barry K."/>
            <person name="Battaglia E."/>
            <person name="Bayram O."/>
            <person name="Benocci T."/>
            <person name="Braus-Stromeyer S.A."/>
            <person name="Caldana C."/>
            <person name="Canovas D."/>
            <person name="Cerqueira G.C."/>
            <person name="Chen F."/>
            <person name="Chen W."/>
            <person name="Choi C."/>
            <person name="Clum A."/>
            <person name="Dos Santos R.A."/>
            <person name="Damasio A.R."/>
            <person name="Diallinas G."/>
            <person name="Emri T."/>
            <person name="Fekete E."/>
            <person name="Flipphi M."/>
            <person name="Freyberg S."/>
            <person name="Gallo A."/>
            <person name="Gournas C."/>
            <person name="Habgood R."/>
            <person name="Hainaut M."/>
            <person name="Harispe M.L."/>
            <person name="Henrissat B."/>
            <person name="Hilden K.S."/>
            <person name="Hope R."/>
            <person name="Hossain A."/>
            <person name="Karabika E."/>
            <person name="Karaffa L."/>
            <person name="Karanyi Z."/>
            <person name="Krasevec N."/>
            <person name="Kuo A."/>
            <person name="Kusch H."/>
            <person name="LaButti K."/>
            <person name="Lagendijk E.L."/>
            <person name="Lapidus A."/>
            <person name="Levasseur A."/>
            <person name="Lindquist E."/>
            <person name="Lipzen A."/>
            <person name="Logrieco A.F."/>
            <person name="MacCabe A."/>
            <person name="Maekelae M.R."/>
            <person name="Malavazi I."/>
            <person name="Melin P."/>
            <person name="Meyer V."/>
            <person name="Mielnichuk N."/>
            <person name="Miskei M."/>
            <person name="Molnar A.P."/>
            <person name="Mule G."/>
            <person name="Ngan C.Y."/>
            <person name="Orejas M."/>
            <person name="Orosz E."/>
            <person name="Ouedraogo J.P."/>
            <person name="Overkamp K.M."/>
            <person name="Park H.-S."/>
            <person name="Perrone G."/>
            <person name="Piumi F."/>
            <person name="Punt P.J."/>
            <person name="Ram A.F."/>
            <person name="Ramon A."/>
            <person name="Rauscher S."/>
            <person name="Record E."/>
            <person name="Riano-Pachon D.M."/>
            <person name="Robert V."/>
            <person name="Roehrig J."/>
            <person name="Ruller R."/>
            <person name="Salamov A."/>
            <person name="Salih N.S."/>
            <person name="Samson R.A."/>
            <person name="Sandor E."/>
            <person name="Sanguinetti M."/>
            <person name="Schuetze T."/>
            <person name="Sepcic K."/>
            <person name="Shelest E."/>
            <person name="Sherlock G."/>
            <person name="Sophianopoulou V."/>
            <person name="Squina F.M."/>
            <person name="Sun H."/>
            <person name="Susca A."/>
            <person name="Todd R.B."/>
            <person name="Tsang A."/>
            <person name="Unkles S.E."/>
            <person name="van de Wiele N."/>
            <person name="van Rossen-Uffink D."/>
            <person name="Oliveira J.V."/>
            <person name="Vesth T.C."/>
            <person name="Visser J."/>
            <person name="Yu J.-H."/>
            <person name="Zhou M."/>
            <person name="Andersen M.R."/>
            <person name="Archer D.B."/>
            <person name="Baker S.E."/>
            <person name="Benoit I."/>
            <person name="Brakhage A.A."/>
            <person name="Braus G.H."/>
            <person name="Fischer R."/>
            <person name="Frisvad J.C."/>
            <person name="Goldman G.H."/>
            <person name="Houbraken J."/>
            <person name="Oakley B."/>
            <person name="Pocsi I."/>
            <person name="Scazzocchio C."/>
            <person name="Seiboth B."/>
            <person name="vanKuyk P.A."/>
            <person name="Wortman J."/>
            <person name="Dyer P.S."/>
            <person name="Grigoriev I.V."/>
        </authorList>
    </citation>
    <scope>NUCLEOTIDE SEQUENCE [LARGE SCALE GENOMIC DNA]</scope>
    <source>
        <strain evidence="2">CBS 516.65</strain>
    </source>
</reference>
<evidence type="ECO:0000313" key="2">
    <source>
        <dbReference type="Proteomes" id="UP000184300"/>
    </source>
</evidence>
<evidence type="ECO:0000313" key="1">
    <source>
        <dbReference type="EMBL" id="OJJ86427.1"/>
    </source>
</evidence>
<dbReference type="EMBL" id="KV878892">
    <property type="protein sequence ID" value="OJJ86427.1"/>
    <property type="molecule type" value="Genomic_DNA"/>
</dbReference>
<proteinExistence type="predicted"/>
<dbReference type="GeneID" id="34456609"/>
<keyword evidence="2" id="KW-1185">Reference proteome</keyword>
<dbReference type="RefSeq" id="XP_022403116.1">
    <property type="nucleotide sequence ID" value="XM_022540348.1"/>
</dbReference>
<accession>A0A1L9VR91</accession>
<dbReference type="Proteomes" id="UP000184300">
    <property type="component" value="Unassembled WGS sequence"/>
</dbReference>
<name>A0A1L9VR91_ASPGL</name>
<sequence>MFDHEIAYVLTIDTMNRSTYPLVTSDFADIPVPCIYEASYAASAAILSSTQRTRYPHRGSTCLITIHITLSPALVSLHLKLVTLSLQRNEIFPGEELSVCHIRKAAFRVAPTDTSRCFYGEYVELDMAVCKPVCLCTTSIEVHTDLCSG</sequence>
<organism evidence="1 2">
    <name type="scientific">Aspergillus glaucus CBS 516.65</name>
    <dbReference type="NCBI Taxonomy" id="1160497"/>
    <lineage>
        <taxon>Eukaryota</taxon>
        <taxon>Fungi</taxon>
        <taxon>Dikarya</taxon>
        <taxon>Ascomycota</taxon>
        <taxon>Pezizomycotina</taxon>
        <taxon>Eurotiomycetes</taxon>
        <taxon>Eurotiomycetidae</taxon>
        <taxon>Eurotiales</taxon>
        <taxon>Aspergillaceae</taxon>
        <taxon>Aspergillus</taxon>
        <taxon>Aspergillus subgen. Aspergillus</taxon>
    </lineage>
</organism>
<dbReference type="AlphaFoldDB" id="A0A1L9VR91"/>
<dbReference type="VEuPathDB" id="FungiDB:ASPGLDRAFT_1227130"/>